<reference evidence="2 3" key="1">
    <citation type="submission" date="2014-05" db="EMBL/GenBank/DDBJ databases">
        <title>Genome Sequence of Flavobacterium sp. EM1321.</title>
        <authorList>
            <person name="Shin S.-K."/>
            <person name="Yi H."/>
        </authorList>
    </citation>
    <scope>NUCLEOTIDE SEQUENCE [LARGE SCALE GENOMIC DNA]</scope>
    <source>
        <strain evidence="2 3">EM1321</strain>
    </source>
</reference>
<keyword evidence="3" id="KW-1185">Reference proteome</keyword>
<evidence type="ECO:0000313" key="2">
    <source>
        <dbReference type="EMBL" id="KDN55681.1"/>
    </source>
</evidence>
<comment type="caution">
    <text evidence="2">The sequence shown here is derived from an EMBL/GenBank/DDBJ whole genome shotgun (WGS) entry which is preliminary data.</text>
</comment>
<dbReference type="OrthoDB" id="1363060at2"/>
<dbReference type="Proteomes" id="UP000027064">
    <property type="component" value="Unassembled WGS sequence"/>
</dbReference>
<feature type="signal peptide" evidence="1">
    <location>
        <begin position="1"/>
        <end position="19"/>
    </location>
</feature>
<organism evidence="2 3">
    <name type="scientific">Flavobacterium seoulense</name>
    <dbReference type="NCBI Taxonomy" id="1492738"/>
    <lineage>
        <taxon>Bacteria</taxon>
        <taxon>Pseudomonadati</taxon>
        <taxon>Bacteroidota</taxon>
        <taxon>Flavobacteriia</taxon>
        <taxon>Flavobacteriales</taxon>
        <taxon>Flavobacteriaceae</taxon>
        <taxon>Flavobacterium</taxon>
    </lineage>
</organism>
<evidence type="ECO:0000313" key="3">
    <source>
        <dbReference type="Proteomes" id="UP000027064"/>
    </source>
</evidence>
<dbReference type="RefSeq" id="WP_035658941.1">
    <property type="nucleotide sequence ID" value="NZ_JNCA01000011.1"/>
</dbReference>
<evidence type="ECO:0000256" key="1">
    <source>
        <dbReference type="SAM" id="SignalP"/>
    </source>
</evidence>
<dbReference type="AlphaFoldDB" id="A0A066WP74"/>
<gene>
    <name evidence="2" type="ORF">FEM21_12830</name>
</gene>
<sequence length="112" mass="13145">MKKLVILLGLMLATTANYAQNKHKSMKVQRDSIFTVMKLSDENKLKMHNLIAENSKTQKAIKNDATLTEEQRKEKLQTWKKEVTIKEKSILTPEEFQVWRDFAKNLKNKPKE</sequence>
<keyword evidence="1" id="KW-0732">Signal</keyword>
<protein>
    <recommendedName>
        <fullName evidence="4">DUF4890 domain-containing protein</fullName>
    </recommendedName>
</protein>
<feature type="chain" id="PRO_5001633112" description="DUF4890 domain-containing protein" evidence="1">
    <location>
        <begin position="20"/>
        <end position="112"/>
    </location>
</feature>
<evidence type="ECO:0008006" key="4">
    <source>
        <dbReference type="Google" id="ProtNLM"/>
    </source>
</evidence>
<accession>A0A066WP74</accession>
<proteinExistence type="predicted"/>
<name>A0A066WP74_9FLAO</name>
<dbReference type="PATRIC" id="fig|1492738.3.peg.1276"/>
<dbReference type="STRING" id="1492738.FEM21_12830"/>
<dbReference type="EMBL" id="JNCA01000011">
    <property type="protein sequence ID" value="KDN55681.1"/>
    <property type="molecule type" value="Genomic_DNA"/>
</dbReference>